<feature type="domain" description="Phage tail tape measure protein" evidence="4">
    <location>
        <begin position="379"/>
        <end position="587"/>
    </location>
</feature>
<dbReference type="InterPro" id="IPR010090">
    <property type="entry name" value="Phage_tape_meas"/>
</dbReference>
<feature type="coiled-coil region" evidence="2">
    <location>
        <begin position="796"/>
        <end position="823"/>
    </location>
</feature>
<evidence type="ECO:0000256" key="2">
    <source>
        <dbReference type="SAM" id="Coils"/>
    </source>
</evidence>
<name>A0A855XYT2_LIMRT</name>
<dbReference type="NCBIfam" id="TIGR01760">
    <property type="entry name" value="tape_meas_TP901"/>
    <property type="match status" value="1"/>
</dbReference>
<gene>
    <name evidence="5" type="ORF">DKZ22_01985</name>
</gene>
<keyword evidence="2" id="KW-0175">Coiled coil</keyword>
<dbReference type="Pfam" id="PF10145">
    <property type="entry name" value="PhageMin_Tail"/>
    <property type="match status" value="1"/>
</dbReference>
<proteinExistence type="predicted"/>
<dbReference type="RefSeq" id="WP_109883297.1">
    <property type="nucleotide sequence ID" value="NZ_QGHP01000003.1"/>
</dbReference>
<feature type="compositionally biased region" description="Basic and acidic residues" evidence="3">
    <location>
        <begin position="1127"/>
        <end position="1137"/>
    </location>
</feature>
<dbReference type="SUPFAM" id="SSF53955">
    <property type="entry name" value="Lysozyme-like"/>
    <property type="match status" value="1"/>
</dbReference>
<dbReference type="Proteomes" id="UP000245980">
    <property type="component" value="Unassembled WGS sequence"/>
</dbReference>
<accession>A0A855XYT2</accession>
<feature type="coiled-coil region" evidence="2">
    <location>
        <begin position="604"/>
        <end position="656"/>
    </location>
</feature>
<dbReference type="InterPro" id="IPR023346">
    <property type="entry name" value="Lysozyme-like_dom_sf"/>
</dbReference>
<evidence type="ECO:0000256" key="3">
    <source>
        <dbReference type="SAM" id="MobiDB-lite"/>
    </source>
</evidence>
<evidence type="ECO:0000313" key="5">
    <source>
        <dbReference type="EMBL" id="PWT43140.1"/>
    </source>
</evidence>
<reference evidence="5 6" key="1">
    <citation type="journal article" date="2018" name="Front. Microbiol.">
        <title>Comparative Genomics of the Herbivore Gut Symbiont Lactobacillus reuteri Reveals Genetic Diversity and Lifestyle Adaptation.</title>
        <authorList>
            <person name="Zhao J."/>
        </authorList>
    </citation>
    <scope>NUCLEOTIDE SEQUENCE [LARGE SCALE GENOMIC DNA]</scope>
    <source>
        <strain evidence="5 6">LR10</strain>
    </source>
</reference>
<dbReference type="PANTHER" id="PTHR37813">
    <property type="entry name" value="FELS-2 PROPHAGE PROTEIN"/>
    <property type="match status" value="1"/>
</dbReference>
<organism evidence="5 6">
    <name type="scientific">Limosilactobacillus reuteri</name>
    <name type="common">Lactobacillus reuteri</name>
    <dbReference type="NCBI Taxonomy" id="1598"/>
    <lineage>
        <taxon>Bacteria</taxon>
        <taxon>Bacillati</taxon>
        <taxon>Bacillota</taxon>
        <taxon>Bacilli</taxon>
        <taxon>Lactobacillales</taxon>
        <taxon>Lactobacillaceae</taxon>
        <taxon>Limosilactobacillus</taxon>
    </lineage>
</organism>
<evidence type="ECO:0000259" key="4">
    <source>
        <dbReference type="Pfam" id="PF10145"/>
    </source>
</evidence>
<sequence length="1946" mass="213974">MAVIEGYTFAVDMQDRGVVASLRQMRSAASAMKAEMRAGFETIRQGEGSISAYNFKIEQSERQIENYKNIQKELRSELEKLSKAREKQIEETKKYADANSEEAQKVQRAFDETEKKYASTVRQIENAQHQINKLTQGIEESRKSILQFNTGLARTRTEAQSVKSVMDGYVRSVNSQGNAFRTAKAQVDSYKLQHGALINQFRAEVSETNRLQSKVNGLRNSYSQQQAKVNQAVREHGKASSEYRQEAAALAGLSEKITKTNSEYAKQITQALKVRTSINEISRAERSVTDGGISRLSRAMNNLDANARRATSHTREWAQSMRGGFAVASMAMIPFGAAVGKSVQMSSELQAQWVTTKNLLVTGGEKVSDVTKTVGQMQRDASKYSKEYGFSQKEIADQYTELVKRGYTSEAALGSMKSMLEAARASGDDFNDVVQSSSQVLDAFGLQGKTAAEQMRNTDRVVNSMAYSADMTATSFKDLGVAMSYVSASASQAGFSVEETSAAIGILSNSGVEASKAGTGLRKVINSILAPTDNAQAALQKVGLSIDDFKKKDGSLKSMADIFKLINDHTKDLGKADKGAFFKALFGTTGQQAGTILAQSMDSMAKGNKNLEQLTANVKKAEKGNGYVHKLATKNMQSTQMEMKKLKMNIQDIAINLGNKLLPAVNDVAEAMSNWVGSKDGQKAIGDFSKGISNFARVISHNSKSIFSFTGGFVEGFTAVFKISGIVAHAIGAVGEAIGLLTKNVEKALGIRQRNINFPKYLGEVTGGVIGLVTAFKILKGTVNGLSALKQDFLSLFRINKENDKIKLENHELERNVALWKEHNLVSGGDSAIGNAIEIPSKEKGAASKIEKAERDVQIRPYLDETRSSRISRWFSNVLPDFGKKGGEKAGAKASTGFLSKFKSLPNLIKKAGIFGSIIDFGMVALTALDLSKNIYSGLTNSKAKSRYKDAGKSMAEGIGWYLAGPFGGQLASLGTDWAYKTADSFKKGWNGYTKNYKPRGFVATVGWDFKDATRKYNNWIATIEKKHPVIAGYFRWERGTFNTAFATLKFFARNVHAGLKEMWDTVADLSTGHMKRWKSDMGRDARSMIKGVKDDWRGFFDWFGKNRQKEIIHKPTRKQSVSSTTDTHKSTSENKVKSLGNTRYSKSDVQNLKAMTAQIGSYEKALKGLKGVIKTNDPTSELRHMNSELKGASSNWGKVAKPIKEIGDAFKYLSRFTNSMAKKDAFAAFNDDLPKLDGTVKKYGKSLIKNIDSLGKSLKNNSLEKPLKKISSEIKDSTKKWKEFASPVKSLSKSFKTLQNATKTLVGKNGLEATKKGFTDLNNALKKQKIGAYIKKLAGDLKKSKVTTYLTRMDKSVKNSAKYWRSLAKPLKSLAGSFNTLQKSVRGLNGKKTGFTALNSDIRNLYRTIRKNPFGRLIAQQANIANKAMSGKKSGFVNEFNRQTRSMDRALRSFRREFDRDWKNTWSGLDRPVSRNLGSASRSVDRYLDDIQSTRSKFSSSFLKGWDSWIDDVVSNFRKGFNKLPGYAQSSMKDIISRLNKGISGINSTISNFGGDKKLSTISYANGTNGGHPGGHMLVNDSVRPHWKELVLFPNGQALLPQHRNTLIPNAPRGTQVLSGESTYKFMNSIGVHKYANGTLSESEMDKLSEQFEKHPEEAAKTLILKMTNWNSRVPLVADLGPASAIAFAKAISNVLKDQMASEANPGGAGVARWRPYIIRAFHALGYDAAEWKVNKLLKQIDTESGGNPTIPQQVHDKNSGGNESLGLLQFALSTWNADALPGHKNRASGYDQILAAINVLEHGGEGGWGNVGMGHGWATGGFATKHGLYEVAEEGLPEAIIPLDVNKRPRALSLIDHTLDKMEQDGGGTGGLRSRRAQSQSNDETTAYLKQAVTFLAQIVGLNKQQIDAILANGGNDDIRSRHARQRFYQQYGNDQRVSDYMSY</sequence>
<dbReference type="PANTHER" id="PTHR37813:SF1">
    <property type="entry name" value="FELS-2 PROPHAGE PROTEIN"/>
    <property type="match status" value="1"/>
</dbReference>
<evidence type="ECO:0000256" key="1">
    <source>
        <dbReference type="ARBA" id="ARBA00022612"/>
    </source>
</evidence>
<evidence type="ECO:0000313" key="6">
    <source>
        <dbReference type="Proteomes" id="UP000245980"/>
    </source>
</evidence>
<comment type="caution">
    <text evidence="5">The sequence shown here is derived from an EMBL/GenBank/DDBJ whole genome shotgun (WGS) entry which is preliminary data.</text>
</comment>
<feature type="region of interest" description="Disordered" evidence="3">
    <location>
        <begin position="1112"/>
        <end position="1143"/>
    </location>
</feature>
<feature type="region of interest" description="Disordered" evidence="3">
    <location>
        <begin position="1864"/>
        <end position="1885"/>
    </location>
</feature>
<feature type="coiled-coil region" evidence="2">
    <location>
        <begin position="50"/>
        <end position="144"/>
    </location>
</feature>
<dbReference type="Gene3D" id="1.10.530.10">
    <property type="match status" value="1"/>
</dbReference>
<protein>
    <submittedName>
        <fullName evidence="5">Phage tail tape measure protein</fullName>
    </submittedName>
</protein>
<keyword evidence="1" id="KW-1188">Viral release from host cell</keyword>
<dbReference type="EMBL" id="QGHT01000004">
    <property type="protein sequence ID" value="PWT43140.1"/>
    <property type="molecule type" value="Genomic_DNA"/>
</dbReference>